<dbReference type="InterPro" id="IPR003583">
    <property type="entry name" value="Hlx-hairpin-Hlx_DNA-bd_motif"/>
</dbReference>
<protein>
    <recommendedName>
        <fullName evidence="3">Helix-hairpin-helix DNA-binding motif class 1 domain-containing protein</fullName>
    </recommendedName>
</protein>
<dbReference type="OrthoDB" id="9758724at2"/>
<feature type="domain" description="Helix-hairpin-helix DNA-binding motif class 1" evidence="3">
    <location>
        <begin position="222"/>
        <end position="241"/>
    </location>
</feature>
<proteinExistence type="predicted"/>
<dbReference type="InterPro" id="IPR010994">
    <property type="entry name" value="RuvA_2-like"/>
</dbReference>
<feature type="transmembrane region" description="Helical" evidence="2">
    <location>
        <begin position="71"/>
        <end position="91"/>
    </location>
</feature>
<keyword evidence="2" id="KW-0472">Membrane</keyword>
<feature type="domain" description="Helix-hairpin-helix DNA-binding motif class 1" evidence="3">
    <location>
        <begin position="191"/>
        <end position="210"/>
    </location>
</feature>
<name>A0A318MU79_9BIFI</name>
<dbReference type="Pfam" id="PF12836">
    <property type="entry name" value="HHH_3"/>
    <property type="match status" value="1"/>
</dbReference>
<dbReference type="GO" id="GO:0015628">
    <property type="term" value="P:protein secretion by the type II secretion system"/>
    <property type="evidence" value="ECO:0007669"/>
    <property type="project" value="TreeGrafter"/>
</dbReference>
<dbReference type="GO" id="GO:0006281">
    <property type="term" value="P:DNA repair"/>
    <property type="evidence" value="ECO:0007669"/>
    <property type="project" value="InterPro"/>
</dbReference>
<dbReference type="InterPro" id="IPR051675">
    <property type="entry name" value="Endo/Exo/Phosphatase_dom_1"/>
</dbReference>
<dbReference type="Proteomes" id="UP000248128">
    <property type="component" value="Unassembled WGS sequence"/>
</dbReference>
<dbReference type="EMBL" id="QGLK01000001">
    <property type="protein sequence ID" value="PXY89871.1"/>
    <property type="molecule type" value="Genomic_DNA"/>
</dbReference>
<dbReference type="AlphaFoldDB" id="A0A318MU79"/>
<reference evidence="4 5" key="1">
    <citation type="submission" date="2018-05" db="EMBL/GenBank/DDBJ databases">
        <title>Reference genomes for bee gut microbiota database.</title>
        <authorList>
            <person name="Ellegaard K.M."/>
        </authorList>
    </citation>
    <scope>NUCLEOTIDE SEQUENCE [LARGE SCALE GENOMIC DNA]</scope>
    <source>
        <strain evidence="4 5">ESL0199</strain>
    </source>
</reference>
<keyword evidence="2" id="KW-1133">Transmembrane helix</keyword>
<dbReference type="PANTHER" id="PTHR21180">
    <property type="entry name" value="ENDONUCLEASE/EXONUCLEASE/PHOSPHATASE FAMILY DOMAIN-CONTAINING PROTEIN 1"/>
    <property type="match status" value="1"/>
</dbReference>
<dbReference type="SMART" id="SM00278">
    <property type="entry name" value="HhH1"/>
    <property type="match status" value="2"/>
</dbReference>
<evidence type="ECO:0000256" key="2">
    <source>
        <dbReference type="SAM" id="Phobius"/>
    </source>
</evidence>
<dbReference type="GO" id="GO:0003677">
    <property type="term" value="F:DNA binding"/>
    <property type="evidence" value="ECO:0007669"/>
    <property type="project" value="InterPro"/>
</dbReference>
<dbReference type="Gene3D" id="1.10.150.320">
    <property type="entry name" value="Photosystem II 12 kDa extrinsic protein"/>
    <property type="match status" value="1"/>
</dbReference>
<feature type="region of interest" description="Disordered" evidence="1">
    <location>
        <begin position="105"/>
        <end position="180"/>
    </location>
</feature>
<accession>A0A318MU79</accession>
<evidence type="ECO:0000313" key="4">
    <source>
        <dbReference type="EMBL" id="PXY89871.1"/>
    </source>
</evidence>
<gene>
    <name evidence="4" type="ORF">DKK74_03425</name>
</gene>
<feature type="compositionally biased region" description="Polar residues" evidence="1">
    <location>
        <begin position="109"/>
        <end position="119"/>
    </location>
</feature>
<evidence type="ECO:0000259" key="3">
    <source>
        <dbReference type="SMART" id="SM00278"/>
    </source>
</evidence>
<organism evidence="4 5">
    <name type="scientific">Bifidobacterium asteroides</name>
    <dbReference type="NCBI Taxonomy" id="1684"/>
    <lineage>
        <taxon>Bacteria</taxon>
        <taxon>Bacillati</taxon>
        <taxon>Actinomycetota</taxon>
        <taxon>Actinomycetes</taxon>
        <taxon>Bifidobacteriales</taxon>
        <taxon>Bifidobacteriaceae</taxon>
        <taxon>Bifidobacterium</taxon>
    </lineage>
</organism>
<evidence type="ECO:0000313" key="5">
    <source>
        <dbReference type="Proteomes" id="UP000248128"/>
    </source>
</evidence>
<dbReference type="GO" id="GO:0015627">
    <property type="term" value="C:type II protein secretion system complex"/>
    <property type="evidence" value="ECO:0007669"/>
    <property type="project" value="TreeGrafter"/>
</dbReference>
<sequence>MTTFDHITPRPHTGGAFSCQAGLMSINITQPPAPPIQALALNRSVRSKGPAQGMAKSLARRDRPVWSFTPIQALTAILILVAALAVSLTLLAQQGRALAAGVAVDESGARSSAPANSDVKSAAHRGKPVSGNEHSRGTHGEAGSGQADPPVSGSSQPAKKADNATAAPVSSASSGSADQAGRVNLNSASQQDLENVKGIGPVKAAKILEHRRAIGGRYTSVDQLLDVPGIGAKTLARLRPYLVAQ</sequence>
<keyword evidence="2" id="KW-0812">Transmembrane</keyword>
<comment type="caution">
    <text evidence="4">The sequence shown here is derived from an EMBL/GenBank/DDBJ whole genome shotgun (WGS) entry which is preliminary data.</text>
</comment>
<evidence type="ECO:0000256" key="1">
    <source>
        <dbReference type="SAM" id="MobiDB-lite"/>
    </source>
</evidence>
<dbReference type="PANTHER" id="PTHR21180:SF32">
    <property type="entry name" value="ENDONUCLEASE_EXONUCLEASE_PHOSPHATASE FAMILY DOMAIN-CONTAINING PROTEIN 1"/>
    <property type="match status" value="1"/>
</dbReference>
<feature type="compositionally biased region" description="Low complexity" evidence="1">
    <location>
        <begin position="164"/>
        <end position="177"/>
    </location>
</feature>
<dbReference type="SUPFAM" id="SSF47781">
    <property type="entry name" value="RuvA domain 2-like"/>
    <property type="match status" value="1"/>
</dbReference>